<evidence type="ECO:0000259" key="5">
    <source>
        <dbReference type="PROSITE" id="PS50927"/>
    </source>
</evidence>
<dbReference type="PROSITE" id="PS50927">
    <property type="entry name" value="BULB_LECTIN"/>
    <property type="match status" value="1"/>
</dbReference>
<dbReference type="InterPro" id="IPR032675">
    <property type="entry name" value="LRR_dom_sf"/>
</dbReference>
<keyword evidence="1" id="KW-0348">Hemagglutinin</keyword>
<protein>
    <recommendedName>
        <fullName evidence="5">Bulb-type lectin domain-containing protein</fullName>
    </recommendedName>
</protein>
<feature type="compositionally biased region" description="Polar residues" evidence="4">
    <location>
        <begin position="308"/>
        <end position="328"/>
    </location>
</feature>
<evidence type="ECO:0000313" key="6">
    <source>
        <dbReference type="EMBL" id="MQL72420.1"/>
    </source>
</evidence>
<dbReference type="SMART" id="SM00108">
    <property type="entry name" value="B_lectin"/>
    <property type="match status" value="1"/>
</dbReference>
<keyword evidence="7" id="KW-1185">Reference proteome</keyword>
<dbReference type="InterPro" id="IPR001480">
    <property type="entry name" value="Bulb-type_lectin_dom"/>
</dbReference>
<name>A0A843TSJ5_COLES</name>
<keyword evidence="3" id="KW-0465">Mannose-binding</keyword>
<keyword evidence="2" id="KW-0677">Repeat</keyword>
<dbReference type="SUPFAM" id="SSF52058">
    <property type="entry name" value="L domain-like"/>
    <property type="match status" value="1"/>
</dbReference>
<evidence type="ECO:0000313" key="7">
    <source>
        <dbReference type="Proteomes" id="UP000652761"/>
    </source>
</evidence>
<organism evidence="6 7">
    <name type="scientific">Colocasia esculenta</name>
    <name type="common">Wild taro</name>
    <name type="synonym">Arum esculentum</name>
    <dbReference type="NCBI Taxonomy" id="4460"/>
    <lineage>
        <taxon>Eukaryota</taxon>
        <taxon>Viridiplantae</taxon>
        <taxon>Streptophyta</taxon>
        <taxon>Embryophyta</taxon>
        <taxon>Tracheophyta</taxon>
        <taxon>Spermatophyta</taxon>
        <taxon>Magnoliopsida</taxon>
        <taxon>Liliopsida</taxon>
        <taxon>Araceae</taxon>
        <taxon>Aroideae</taxon>
        <taxon>Colocasieae</taxon>
        <taxon>Colocasia</taxon>
    </lineage>
</organism>
<feature type="region of interest" description="Disordered" evidence="4">
    <location>
        <begin position="297"/>
        <end position="343"/>
    </location>
</feature>
<dbReference type="GO" id="GO:0051707">
    <property type="term" value="P:response to other organism"/>
    <property type="evidence" value="ECO:0007669"/>
    <property type="project" value="UniProtKB-ARBA"/>
</dbReference>
<keyword evidence="3" id="KW-0430">Lectin</keyword>
<feature type="domain" description="Bulb-type lectin" evidence="5">
    <location>
        <begin position="138"/>
        <end position="249"/>
    </location>
</feature>
<dbReference type="Gene3D" id="2.90.10.10">
    <property type="entry name" value="Bulb-type lectin domain"/>
    <property type="match status" value="2"/>
</dbReference>
<sequence>MAAMISMATDGAAHPVGFHFRFRLCDCRRFGLFLYNDCYKDATLFYVSDSRCTDWCIYVQIDLFNRFPGTTRGGEFVINNGDYRSSVWRSGAKSVKGDYAAVIQPEGRLVVFGPSVFKIDPSVPSLNSLRFRNIPFTNNLLFSGQVLYGNGRLTAKNHQLVMQGDCNLVLYGGKYGWQSNTHGNGEQCFLRLNHKGELIIKDDDFKTIWRMPHCSIVVFKRPYTFLIRNQWRHLWVIPTSFKGPFAVVVIDLSHNHLFGSILVALGKLSFLVKFDIYSNNLSRMILSTGAYNGRRLATRHPVSDGRHPTSSGRRLSSDVQLPTDSVRQLESGVRRPMPSSSRGLGVCRLVAAGSTSGNRRPTAGNPAPDVWQPGARRLSLGIRRLCVRHPTCGVWQSTPNARCT</sequence>
<comment type="caution">
    <text evidence="6">The sequence shown here is derived from an EMBL/GenBank/DDBJ whole genome shotgun (WGS) entry which is preliminary data.</text>
</comment>
<dbReference type="GO" id="GO:0005537">
    <property type="term" value="F:D-mannose binding"/>
    <property type="evidence" value="ECO:0007669"/>
    <property type="project" value="UniProtKB-KW"/>
</dbReference>
<dbReference type="Proteomes" id="UP000652761">
    <property type="component" value="Unassembled WGS sequence"/>
</dbReference>
<gene>
    <name evidence="6" type="ORF">Taro_004768</name>
</gene>
<accession>A0A843TSJ5</accession>
<proteinExistence type="predicted"/>
<reference evidence="6" key="1">
    <citation type="submission" date="2017-07" db="EMBL/GenBank/DDBJ databases">
        <title>Taro Niue Genome Assembly and Annotation.</title>
        <authorList>
            <person name="Atibalentja N."/>
            <person name="Keating K."/>
            <person name="Fields C.J."/>
        </authorList>
    </citation>
    <scope>NUCLEOTIDE SEQUENCE</scope>
    <source>
        <strain evidence="6">Niue_2</strain>
        <tissue evidence="6">Leaf</tissue>
    </source>
</reference>
<evidence type="ECO:0000256" key="4">
    <source>
        <dbReference type="SAM" id="MobiDB-lite"/>
    </source>
</evidence>
<evidence type="ECO:0000256" key="1">
    <source>
        <dbReference type="ARBA" id="ARBA00022546"/>
    </source>
</evidence>
<dbReference type="Gene3D" id="3.80.10.10">
    <property type="entry name" value="Ribonuclease Inhibitor"/>
    <property type="match status" value="1"/>
</dbReference>
<dbReference type="OrthoDB" id="735886at2759"/>
<evidence type="ECO:0000256" key="3">
    <source>
        <dbReference type="ARBA" id="ARBA00023035"/>
    </source>
</evidence>
<dbReference type="SUPFAM" id="SSF51110">
    <property type="entry name" value="alpha-D-mannose-specific plant lectins"/>
    <property type="match status" value="2"/>
</dbReference>
<dbReference type="EMBL" id="NMUH01000129">
    <property type="protein sequence ID" value="MQL72420.1"/>
    <property type="molecule type" value="Genomic_DNA"/>
</dbReference>
<dbReference type="InterPro" id="IPR036426">
    <property type="entry name" value="Bulb-type_lectin_dom_sf"/>
</dbReference>
<evidence type="ECO:0000256" key="2">
    <source>
        <dbReference type="ARBA" id="ARBA00022737"/>
    </source>
</evidence>
<dbReference type="AlphaFoldDB" id="A0A843TSJ5"/>